<name>A0A517QTR9_9PLAN</name>
<dbReference type="PANTHER" id="PTHR35894:SF1">
    <property type="entry name" value="PHOSPHORIBULOKINASE _ URIDINE KINASE FAMILY"/>
    <property type="match status" value="1"/>
</dbReference>
<dbReference type="PANTHER" id="PTHR35894">
    <property type="entry name" value="GENERAL SECRETION PATHWAY PROTEIN A-RELATED"/>
    <property type="match status" value="1"/>
</dbReference>
<evidence type="ECO:0000259" key="1">
    <source>
        <dbReference type="Pfam" id="PF13401"/>
    </source>
</evidence>
<dbReference type="GO" id="GO:0016887">
    <property type="term" value="F:ATP hydrolysis activity"/>
    <property type="evidence" value="ECO:0007669"/>
    <property type="project" value="InterPro"/>
</dbReference>
<dbReference type="Gene3D" id="3.40.50.300">
    <property type="entry name" value="P-loop containing nucleotide triphosphate hydrolases"/>
    <property type="match status" value="1"/>
</dbReference>
<dbReference type="InterPro" id="IPR027417">
    <property type="entry name" value="P-loop_NTPase"/>
</dbReference>
<proteinExistence type="predicted"/>
<dbReference type="AlphaFoldDB" id="A0A517QTR9"/>
<dbReference type="InterPro" id="IPR052026">
    <property type="entry name" value="ExeA_AAA_ATPase_DNA-bind"/>
</dbReference>
<dbReference type="KEGG" id="tpol:Mal48_43050"/>
<dbReference type="SUPFAM" id="SSF52540">
    <property type="entry name" value="P-loop containing nucleoside triphosphate hydrolases"/>
    <property type="match status" value="1"/>
</dbReference>
<dbReference type="Proteomes" id="UP000315724">
    <property type="component" value="Chromosome"/>
</dbReference>
<accession>A0A517QTR9</accession>
<gene>
    <name evidence="2" type="ORF">Mal48_43050</name>
</gene>
<sequence length="269" mass="30145">MYEVYWKLNSRPFEDGAYPDYYSASPSHQASLLKLRYLIQQNKGIGLLLGDHGLGKTYLTHVLERECLDDGIGPFIRLVFPCLAPGEILNYFAMRLGIQTANVTATESILVQVEEKLREIAQNGGHPVFVIDDAHLLDVEQLDVLRLLLNLHEQGTCRFSMILSGRSDLLSRVQRIKALDQRASVRMALQPLTYEQVQTYIADRLGAAGAEEIFDQRAVRTIWELAQGVPRRINQLCDLALLVGFVDQLPLISPVEVEAAADELVCIQA</sequence>
<keyword evidence="3" id="KW-1185">Reference proteome</keyword>
<organism evidence="2 3">
    <name type="scientific">Thalassoglobus polymorphus</name>
    <dbReference type="NCBI Taxonomy" id="2527994"/>
    <lineage>
        <taxon>Bacteria</taxon>
        <taxon>Pseudomonadati</taxon>
        <taxon>Planctomycetota</taxon>
        <taxon>Planctomycetia</taxon>
        <taxon>Planctomycetales</taxon>
        <taxon>Planctomycetaceae</taxon>
        <taxon>Thalassoglobus</taxon>
    </lineage>
</organism>
<reference evidence="2 3" key="1">
    <citation type="submission" date="2019-02" db="EMBL/GenBank/DDBJ databases">
        <title>Deep-cultivation of Planctomycetes and their phenomic and genomic characterization uncovers novel biology.</title>
        <authorList>
            <person name="Wiegand S."/>
            <person name="Jogler M."/>
            <person name="Boedeker C."/>
            <person name="Pinto D."/>
            <person name="Vollmers J."/>
            <person name="Rivas-Marin E."/>
            <person name="Kohn T."/>
            <person name="Peeters S.H."/>
            <person name="Heuer A."/>
            <person name="Rast P."/>
            <person name="Oberbeckmann S."/>
            <person name="Bunk B."/>
            <person name="Jeske O."/>
            <person name="Meyerdierks A."/>
            <person name="Storesund J.E."/>
            <person name="Kallscheuer N."/>
            <person name="Luecker S."/>
            <person name="Lage O.M."/>
            <person name="Pohl T."/>
            <person name="Merkel B.J."/>
            <person name="Hornburger P."/>
            <person name="Mueller R.-W."/>
            <person name="Bruemmer F."/>
            <person name="Labrenz M."/>
            <person name="Spormann A.M."/>
            <person name="Op den Camp H."/>
            <person name="Overmann J."/>
            <person name="Amann R."/>
            <person name="Jetten M.S.M."/>
            <person name="Mascher T."/>
            <person name="Medema M.H."/>
            <person name="Devos D.P."/>
            <person name="Kaster A.-K."/>
            <person name="Ovreas L."/>
            <person name="Rohde M."/>
            <person name="Galperin M.Y."/>
            <person name="Jogler C."/>
        </authorList>
    </citation>
    <scope>NUCLEOTIDE SEQUENCE [LARGE SCALE GENOMIC DNA]</scope>
    <source>
        <strain evidence="2 3">Mal48</strain>
    </source>
</reference>
<dbReference type="InterPro" id="IPR049945">
    <property type="entry name" value="AAA_22"/>
</dbReference>
<evidence type="ECO:0000313" key="2">
    <source>
        <dbReference type="EMBL" id="QDT35031.1"/>
    </source>
</evidence>
<dbReference type="OrthoDB" id="9783370at2"/>
<feature type="domain" description="ORC1/DEAH AAA+ ATPase" evidence="1">
    <location>
        <begin position="41"/>
        <end position="172"/>
    </location>
</feature>
<dbReference type="Pfam" id="PF13401">
    <property type="entry name" value="AAA_22"/>
    <property type="match status" value="1"/>
</dbReference>
<protein>
    <recommendedName>
        <fullName evidence="1">ORC1/DEAH AAA+ ATPase domain-containing protein</fullName>
    </recommendedName>
</protein>
<dbReference type="EMBL" id="CP036267">
    <property type="protein sequence ID" value="QDT35031.1"/>
    <property type="molecule type" value="Genomic_DNA"/>
</dbReference>
<evidence type="ECO:0000313" key="3">
    <source>
        <dbReference type="Proteomes" id="UP000315724"/>
    </source>
</evidence>